<keyword evidence="14" id="KW-1185">Reference proteome</keyword>
<keyword evidence="5" id="KW-0539">Nucleus</keyword>
<feature type="domain" description="Macro" evidence="12">
    <location>
        <begin position="757"/>
        <end position="949"/>
    </location>
</feature>
<sequence>MKAASGGEEALEPVCTVEVTGYKVGLEDTIQRYFENTEASGGDNIVKFDLFNTDGIIFITFASEKVAQRVASHRQHKVEDQTLKVKLYIPPQIRPTYDDRVLFARFARNIDHHGLTNFFKKLGLTPANFLFGEEEDKVLIIFDEKIDFQKLKEACKKRALEGSHLQPSKVHVSNCILVLNLKISTTEDTIELYFENEKRSKGGPVEKIEFHRDKEYCLVYFEDHNICERVLQHKHKIDGSELQVSLYYECLGHISNDTGPCFKPPKPVKLERLEFAKMQFLMKSEPNRAALQKKLQDCFTQIHWPQAEADCTTLTCTLTSDVQDCEKIALTWAKQAEQNLYDFLKVISVHELRVCQEFFETVLQIFQNLDIANPGGVFLLVKKEEFSFQVVVHNDMAKFVRDIEGIIKKAEAEFVRKQKQTKVSVSDLKYHELKLLLAQKYCSKMEQQFHGLKVNINLNKNEIVFEGLMEDIRTAQVAMYEVVHCAAVSKFKNIPEGRLFLYKSKEVNDYIVAKLKSEKLIAVWEVVGTKLHIYADSDEAIIQSTSIINGSVKEHQRDLESNQKCVIQSQKWNDKMKDLDKQHQGKLNIILAQDFSKLFLYFTDDILSKVIEEVNDFLSRNCIFEELVTCKSGTIKLIERRNRDEIDKIAKDLTHSYVQITIKSKEGFLIQGTQDGISQATYRMQELIDEVQHCEHELHKPGIVEYMEGKGREHITTVENQILCVIQLRGQEQYGLEKNEIETDSFGFVNIREPGPVIQAECSSYGREKIFTALGDITEIDADVLVNATDLELEHSGVLAKAIVDKGGRVIREECRQHVKMNGHLAEGGIHVTSAGNLRAKAIIHAVSPAWKGGHNKEEEVLRETIFNCLLIAVQRSFKSIAIPALGSETTEYPVIQTTLVITDAVRDFFKTYEDFFQENQESAIHEVYLCGMEPQTVRCFTEALKNSFGTQSVREVRQKPTSLQRSLKTSLPGEVAVMPSIPMNTKCDESSGFGNISIKVVKGEMANQKVDVIVNTVAKSLDLTHGAVSQSLLKQGGQSLQDECKKKYPNGIRDGDIAVTGGGKLDCKIVCHVALRPWSDGTTSKRILNEMMKKCLDQCEKKGFKSIAFPALGTGNLKYPRDFVAKEMFHLISTYSRDNPSSSVTDVRFVVYQRDLPTIEAFESEQQMWSSNRTRAGTQMRRHNLPQKTSENSTDSIPATAEAKDTDDPSRFADIFTFGKIDVKIYQGDITQDDADCIVNISNVALDLLQNAVSKALMKKGGKPFADECRARVHDMKQGGIAVTKGHGLNCKYVIHVVAVNSAQWTEVINKCLLKAEELKANSIAFPSFGKGLDVSTKKVANAMFKAIIDFQATGAKTVTEVCIVIHQSQMVQVFVDAARNLDSEAKPKTFWEKITSTFTGGSAKQVSRKVPLQFPQVMPPHDQIPTVWIDVFAREKQSLDAAIDKLNYLVKNDFNKTDFNEAVIKNFSPDQISELQKLAKPWGLQLTVDFKIGRITIEGVTDGVMKVSDGIHKLIREADKKEQDKRSADLLKKLVQWHYIEITVESSELREYPADVNLLIENAYKDQKAFVTFFTSDKEEYKIDFSKMEEFPVKDVNDTVTVVRKDLIQEMTVSECPSTWAKMAPSENLKVVNLQSTDKEYQNVQKEFLQSVGGLRTIIKLERIQNRTLYQQYEAKKKLIEQNNPGHQNESSLWHGTSADTVDSISMHGFNRSYCGKNATAYGDGVYFAKNASYSASDIYSRPDPCGNKRIYFCRVLTGKYTTGKQGMRVPPPKSLSSLNVLYDSVVNNMTNPEIFVIFSDTQAIPEYLITFK</sequence>
<dbReference type="Pfam" id="PF02825">
    <property type="entry name" value="WWE"/>
    <property type="match status" value="1"/>
</dbReference>
<dbReference type="EMBL" id="JAEAOA010001202">
    <property type="protein sequence ID" value="KAK3598393.1"/>
    <property type="molecule type" value="Genomic_DNA"/>
</dbReference>
<dbReference type="InterPro" id="IPR034464">
    <property type="entry name" value="PAR10_RRM1_2"/>
</dbReference>
<accession>A0AAE0W1A9</accession>
<dbReference type="SUPFAM" id="SSF117839">
    <property type="entry name" value="WWE domain"/>
    <property type="match status" value="1"/>
</dbReference>
<dbReference type="Pfam" id="PF23085">
    <property type="entry name" value="RRM_PARP14_3"/>
    <property type="match status" value="2"/>
</dbReference>
<dbReference type="GO" id="GO:0005634">
    <property type="term" value="C:nucleus"/>
    <property type="evidence" value="ECO:0007669"/>
    <property type="project" value="UniProtKB-SubCell"/>
</dbReference>
<dbReference type="GO" id="GO:0003950">
    <property type="term" value="F:NAD+ poly-ADP-ribosyltransferase activity"/>
    <property type="evidence" value="ECO:0007669"/>
    <property type="project" value="UniProtKB-UniRule"/>
</dbReference>
<dbReference type="GO" id="GO:1990404">
    <property type="term" value="F:NAD+-protein mono-ADP-ribosyltransferase activity"/>
    <property type="evidence" value="ECO:0007669"/>
    <property type="project" value="TreeGrafter"/>
</dbReference>
<dbReference type="GO" id="GO:0003714">
    <property type="term" value="F:transcription corepressor activity"/>
    <property type="evidence" value="ECO:0007669"/>
    <property type="project" value="TreeGrafter"/>
</dbReference>
<dbReference type="PROSITE" id="PS51154">
    <property type="entry name" value="MACRO"/>
    <property type="match status" value="3"/>
</dbReference>
<feature type="domain" description="Macro" evidence="12">
    <location>
        <begin position="986"/>
        <end position="1171"/>
    </location>
</feature>
<evidence type="ECO:0000256" key="8">
    <source>
        <dbReference type="SAM" id="MobiDB-lite"/>
    </source>
</evidence>
<evidence type="ECO:0000256" key="4">
    <source>
        <dbReference type="ARBA" id="ARBA00023027"/>
    </source>
</evidence>
<evidence type="ECO:0000259" key="12">
    <source>
        <dbReference type="PROSITE" id="PS51154"/>
    </source>
</evidence>
<dbReference type="Pfam" id="PF01661">
    <property type="entry name" value="Macro"/>
    <property type="match status" value="3"/>
</dbReference>
<dbReference type="EC" id="2.4.2.-" evidence="7"/>
<dbReference type="SMART" id="SM00506">
    <property type="entry name" value="A1pp"/>
    <property type="match status" value="3"/>
</dbReference>
<organism evidence="13 14">
    <name type="scientific">Potamilus streckersoni</name>
    <dbReference type="NCBI Taxonomy" id="2493646"/>
    <lineage>
        <taxon>Eukaryota</taxon>
        <taxon>Metazoa</taxon>
        <taxon>Spiralia</taxon>
        <taxon>Lophotrochozoa</taxon>
        <taxon>Mollusca</taxon>
        <taxon>Bivalvia</taxon>
        <taxon>Autobranchia</taxon>
        <taxon>Heteroconchia</taxon>
        <taxon>Palaeoheterodonta</taxon>
        <taxon>Unionida</taxon>
        <taxon>Unionoidea</taxon>
        <taxon>Unionidae</taxon>
        <taxon>Ambleminae</taxon>
        <taxon>Lampsilini</taxon>
        <taxon>Potamilus</taxon>
    </lineage>
</organism>
<keyword evidence="2 7" id="KW-0328">Glycosyltransferase</keyword>
<evidence type="ECO:0000256" key="6">
    <source>
        <dbReference type="PROSITE-ProRule" id="PRU00176"/>
    </source>
</evidence>
<evidence type="ECO:0000313" key="13">
    <source>
        <dbReference type="EMBL" id="KAK3598393.1"/>
    </source>
</evidence>
<dbReference type="Pfam" id="PF23084">
    <property type="entry name" value="KH_PARP14_1"/>
    <property type="match status" value="1"/>
</dbReference>
<evidence type="ECO:0000259" key="10">
    <source>
        <dbReference type="PROSITE" id="PS50918"/>
    </source>
</evidence>
<dbReference type="InterPro" id="IPR012317">
    <property type="entry name" value="Poly(ADP-ribose)pol_cat_dom"/>
</dbReference>
<dbReference type="Gene3D" id="3.30.720.50">
    <property type="match status" value="1"/>
</dbReference>
<dbReference type="InterPro" id="IPR012677">
    <property type="entry name" value="Nucleotide-bd_a/b_plait_sf"/>
</dbReference>
<comment type="caution">
    <text evidence="13">The sequence shown here is derived from an EMBL/GenBank/DDBJ whole genome shotgun (WGS) entry which is preliminary data.</text>
</comment>
<dbReference type="PROSITE" id="PS50102">
    <property type="entry name" value="RRM"/>
    <property type="match status" value="1"/>
</dbReference>
<dbReference type="InterPro" id="IPR057044">
    <property type="entry name" value="PARP14_KH_1"/>
</dbReference>
<reference evidence="13" key="2">
    <citation type="journal article" date="2021" name="Genome Biol. Evol.">
        <title>Developing a high-quality reference genome for a parasitic bivalve with doubly uniparental inheritance (Bivalvia: Unionida).</title>
        <authorList>
            <person name="Smith C.H."/>
        </authorList>
    </citation>
    <scope>NUCLEOTIDE SEQUENCE</scope>
    <source>
        <strain evidence="13">CHS0354</strain>
        <tissue evidence="13">Mantle</tissue>
    </source>
</reference>
<name>A0AAE0W1A9_9BIVA</name>
<evidence type="ECO:0000256" key="2">
    <source>
        <dbReference type="ARBA" id="ARBA00022676"/>
    </source>
</evidence>
<dbReference type="CDD" id="cd02903">
    <property type="entry name" value="Macro_BAL-like"/>
    <property type="match status" value="1"/>
</dbReference>
<dbReference type="InterPro" id="IPR052056">
    <property type="entry name" value="Mono-ARTD/PARP"/>
</dbReference>
<keyword evidence="3 7" id="KW-0808">Transferase</keyword>
<dbReference type="PANTHER" id="PTHR14453:SF67">
    <property type="entry name" value="POLY [ADP-RIBOSE] POLYMERASE"/>
    <property type="match status" value="1"/>
</dbReference>
<dbReference type="InterPro" id="IPR000504">
    <property type="entry name" value="RRM_dom"/>
</dbReference>
<dbReference type="Gene3D" id="3.40.220.10">
    <property type="entry name" value="Leucine Aminopeptidase, subunit E, domain 1"/>
    <property type="match status" value="3"/>
</dbReference>
<evidence type="ECO:0000256" key="7">
    <source>
        <dbReference type="RuleBase" id="RU362114"/>
    </source>
</evidence>
<dbReference type="Proteomes" id="UP001195483">
    <property type="component" value="Unassembled WGS sequence"/>
</dbReference>
<dbReference type="GO" id="GO:0010629">
    <property type="term" value="P:negative regulation of gene expression"/>
    <property type="evidence" value="ECO:0007669"/>
    <property type="project" value="TreeGrafter"/>
</dbReference>
<evidence type="ECO:0000313" key="14">
    <source>
        <dbReference type="Proteomes" id="UP001195483"/>
    </source>
</evidence>
<dbReference type="CDD" id="cd12547">
    <property type="entry name" value="RRM1_2_PAR10"/>
    <property type="match status" value="1"/>
</dbReference>
<dbReference type="PROSITE" id="PS51059">
    <property type="entry name" value="PARP_CATALYTIC"/>
    <property type="match status" value="1"/>
</dbReference>
<dbReference type="FunFam" id="3.90.228.10:FF:000008">
    <property type="entry name" value="Poly [ADP-ribose] polymerase"/>
    <property type="match status" value="1"/>
</dbReference>
<keyword evidence="6" id="KW-0694">RNA-binding</keyword>
<feature type="compositionally biased region" description="Polar residues" evidence="8">
    <location>
        <begin position="1187"/>
        <end position="1198"/>
    </location>
</feature>
<feature type="domain" description="Macro" evidence="12">
    <location>
        <begin position="1211"/>
        <end position="1384"/>
    </location>
</feature>
<proteinExistence type="predicted"/>
<dbReference type="GO" id="GO:0003723">
    <property type="term" value="F:RNA binding"/>
    <property type="evidence" value="ECO:0007669"/>
    <property type="project" value="UniProtKB-UniRule"/>
</dbReference>
<dbReference type="SUPFAM" id="SSF52949">
    <property type="entry name" value="Macro domain-like"/>
    <property type="match status" value="3"/>
</dbReference>
<dbReference type="Gene3D" id="3.30.70.330">
    <property type="match status" value="2"/>
</dbReference>
<keyword evidence="4 7" id="KW-0520">NAD</keyword>
<dbReference type="PROSITE" id="PS50918">
    <property type="entry name" value="WWE"/>
    <property type="match status" value="1"/>
</dbReference>
<reference evidence="13" key="1">
    <citation type="journal article" date="2021" name="Genome Biol. Evol.">
        <title>A High-Quality Reference Genome for a Parasitic Bivalve with Doubly Uniparental Inheritance (Bivalvia: Unionida).</title>
        <authorList>
            <person name="Smith C.H."/>
        </authorList>
    </citation>
    <scope>NUCLEOTIDE SEQUENCE</scope>
    <source>
        <strain evidence="13">CHS0354</strain>
    </source>
</reference>
<gene>
    <name evidence="13" type="ORF">CHS0354_019796</name>
</gene>
<dbReference type="InterPro" id="IPR004170">
    <property type="entry name" value="WWE_dom"/>
</dbReference>
<dbReference type="GO" id="GO:0005737">
    <property type="term" value="C:cytoplasm"/>
    <property type="evidence" value="ECO:0007669"/>
    <property type="project" value="TreeGrafter"/>
</dbReference>
<dbReference type="InterPro" id="IPR035979">
    <property type="entry name" value="RBD_domain_sf"/>
</dbReference>
<feature type="domain" description="WWE" evidence="10">
    <location>
        <begin position="1525"/>
        <end position="1607"/>
    </location>
</feature>
<dbReference type="Pfam" id="PF00644">
    <property type="entry name" value="PARP"/>
    <property type="match status" value="1"/>
</dbReference>
<comment type="subcellular location">
    <subcellularLocation>
        <location evidence="1">Nucleus</location>
    </subcellularLocation>
</comment>
<dbReference type="InterPro" id="IPR037197">
    <property type="entry name" value="WWE_dom_sf"/>
</dbReference>
<dbReference type="InterPro" id="IPR002589">
    <property type="entry name" value="Macro_dom"/>
</dbReference>
<evidence type="ECO:0000256" key="1">
    <source>
        <dbReference type="ARBA" id="ARBA00004123"/>
    </source>
</evidence>
<feature type="region of interest" description="Disordered" evidence="8">
    <location>
        <begin position="1174"/>
        <end position="1207"/>
    </location>
</feature>
<feature type="domain" description="RRM" evidence="9">
    <location>
        <begin position="174"/>
        <end position="249"/>
    </location>
</feature>
<dbReference type="PANTHER" id="PTHR14453">
    <property type="entry name" value="PARP/ZINC FINGER CCCH TYPE DOMAIN CONTAINING PROTEIN"/>
    <property type="match status" value="1"/>
</dbReference>
<evidence type="ECO:0000259" key="11">
    <source>
        <dbReference type="PROSITE" id="PS51059"/>
    </source>
</evidence>
<dbReference type="SMART" id="SM00360">
    <property type="entry name" value="RRM"/>
    <property type="match status" value="2"/>
</dbReference>
<dbReference type="Gene3D" id="3.90.228.10">
    <property type="match status" value="1"/>
</dbReference>
<reference evidence="13" key="3">
    <citation type="submission" date="2023-05" db="EMBL/GenBank/DDBJ databases">
        <authorList>
            <person name="Smith C.H."/>
        </authorList>
    </citation>
    <scope>NUCLEOTIDE SEQUENCE</scope>
    <source>
        <strain evidence="13">CHS0354</strain>
        <tissue evidence="13">Mantle</tissue>
    </source>
</reference>
<dbReference type="CDD" id="cd01439">
    <property type="entry name" value="TCCD_inducible_PARP_like"/>
    <property type="match status" value="1"/>
</dbReference>
<evidence type="ECO:0000256" key="3">
    <source>
        <dbReference type="ARBA" id="ARBA00022679"/>
    </source>
</evidence>
<evidence type="ECO:0000256" key="5">
    <source>
        <dbReference type="ARBA" id="ARBA00023242"/>
    </source>
</evidence>
<dbReference type="SUPFAM" id="SSF54928">
    <property type="entry name" value="RNA-binding domain, RBD"/>
    <property type="match status" value="1"/>
</dbReference>
<evidence type="ECO:0000259" key="9">
    <source>
        <dbReference type="PROSITE" id="PS50102"/>
    </source>
</evidence>
<feature type="domain" description="PARP catalytic" evidence="11">
    <location>
        <begin position="1618"/>
        <end position="1815"/>
    </location>
</feature>
<dbReference type="InterPro" id="IPR043472">
    <property type="entry name" value="Macro_dom-like"/>
</dbReference>
<dbReference type="GO" id="GO:0070212">
    <property type="term" value="P:protein poly-ADP-ribosylation"/>
    <property type="evidence" value="ECO:0007669"/>
    <property type="project" value="TreeGrafter"/>
</dbReference>
<protein>
    <recommendedName>
        <fullName evidence="7">Poly [ADP-ribose] polymerase</fullName>
        <shortName evidence="7">PARP</shortName>
        <ecNumber evidence="7">2.4.2.-</ecNumber>
    </recommendedName>
</protein>
<dbReference type="SUPFAM" id="SSF56399">
    <property type="entry name" value="ADP-ribosylation"/>
    <property type="match status" value="1"/>
</dbReference>